<organism evidence="3 4">
    <name type="scientific">Dendrothele bispora (strain CBS 962.96)</name>
    <dbReference type="NCBI Taxonomy" id="1314807"/>
    <lineage>
        <taxon>Eukaryota</taxon>
        <taxon>Fungi</taxon>
        <taxon>Dikarya</taxon>
        <taxon>Basidiomycota</taxon>
        <taxon>Agaricomycotina</taxon>
        <taxon>Agaricomycetes</taxon>
        <taxon>Agaricomycetidae</taxon>
        <taxon>Agaricales</taxon>
        <taxon>Agaricales incertae sedis</taxon>
        <taxon>Dendrothele</taxon>
    </lineage>
</organism>
<gene>
    <name evidence="3" type="ORF">K435DRAFT_790209</name>
</gene>
<dbReference type="EMBL" id="ML179049">
    <property type="protein sequence ID" value="THV05394.1"/>
    <property type="molecule type" value="Genomic_DNA"/>
</dbReference>
<dbReference type="InterPro" id="IPR055264">
    <property type="entry name" value="BOD1/SHG1_dom"/>
</dbReference>
<feature type="compositionally biased region" description="Polar residues" evidence="1">
    <location>
        <begin position="187"/>
        <end position="210"/>
    </location>
</feature>
<protein>
    <recommendedName>
        <fullName evidence="2">BOD1/SHG1 domain-containing protein</fullName>
    </recommendedName>
</protein>
<evidence type="ECO:0000313" key="3">
    <source>
        <dbReference type="EMBL" id="THV05394.1"/>
    </source>
</evidence>
<evidence type="ECO:0000259" key="2">
    <source>
        <dbReference type="Pfam" id="PF05205"/>
    </source>
</evidence>
<accession>A0A4S8MSR3</accession>
<proteinExistence type="predicted"/>
<dbReference type="Pfam" id="PF05205">
    <property type="entry name" value="COMPASS-Shg1"/>
    <property type="match status" value="1"/>
</dbReference>
<feature type="region of interest" description="Disordered" evidence="1">
    <location>
        <begin position="127"/>
        <end position="294"/>
    </location>
</feature>
<reference evidence="3 4" key="1">
    <citation type="journal article" date="2019" name="Nat. Ecol. Evol.">
        <title>Megaphylogeny resolves global patterns of mushroom evolution.</title>
        <authorList>
            <person name="Varga T."/>
            <person name="Krizsan K."/>
            <person name="Foldi C."/>
            <person name="Dima B."/>
            <person name="Sanchez-Garcia M."/>
            <person name="Sanchez-Ramirez S."/>
            <person name="Szollosi G.J."/>
            <person name="Szarkandi J.G."/>
            <person name="Papp V."/>
            <person name="Albert L."/>
            <person name="Andreopoulos W."/>
            <person name="Angelini C."/>
            <person name="Antonin V."/>
            <person name="Barry K.W."/>
            <person name="Bougher N.L."/>
            <person name="Buchanan P."/>
            <person name="Buyck B."/>
            <person name="Bense V."/>
            <person name="Catcheside P."/>
            <person name="Chovatia M."/>
            <person name="Cooper J."/>
            <person name="Damon W."/>
            <person name="Desjardin D."/>
            <person name="Finy P."/>
            <person name="Geml J."/>
            <person name="Haridas S."/>
            <person name="Hughes K."/>
            <person name="Justo A."/>
            <person name="Karasinski D."/>
            <person name="Kautmanova I."/>
            <person name="Kiss B."/>
            <person name="Kocsube S."/>
            <person name="Kotiranta H."/>
            <person name="LaButti K.M."/>
            <person name="Lechner B.E."/>
            <person name="Liimatainen K."/>
            <person name="Lipzen A."/>
            <person name="Lukacs Z."/>
            <person name="Mihaltcheva S."/>
            <person name="Morgado L.N."/>
            <person name="Niskanen T."/>
            <person name="Noordeloos M.E."/>
            <person name="Ohm R.A."/>
            <person name="Ortiz-Santana B."/>
            <person name="Ovrebo C."/>
            <person name="Racz N."/>
            <person name="Riley R."/>
            <person name="Savchenko A."/>
            <person name="Shiryaev A."/>
            <person name="Soop K."/>
            <person name="Spirin V."/>
            <person name="Szebenyi C."/>
            <person name="Tomsovsky M."/>
            <person name="Tulloss R.E."/>
            <person name="Uehling J."/>
            <person name="Grigoriev I.V."/>
            <person name="Vagvolgyi C."/>
            <person name="Papp T."/>
            <person name="Martin F.M."/>
            <person name="Miettinen O."/>
            <person name="Hibbett D.S."/>
            <person name="Nagy L.G."/>
        </authorList>
    </citation>
    <scope>NUCLEOTIDE SEQUENCE [LARGE SCALE GENOMIC DNA]</scope>
    <source>
        <strain evidence="3 4">CBS 962.96</strain>
    </source>
</reference>
<feature type="compositionally biased region" description="Basic and acidic residues" evidence="1">
    <location>
        <begin position="143"/>
        <end position="162"/>
    </location>
</feature>
<dbReference type="Proteomes" id="UP000297245">
    <property type="component" value="Unassembled WGS sequence"/>
</dbReference>
<name>A0A4S8MSR3_DENBC</name>
<dbReference type="AlphaFoldDB" id="A0A4S8MSR3"/>
<keyword evidence="4" id="KW-1185">Reference proteome</keyword>
<sequence length="294" mass="32411">MPISNPNQLVEEFKKSGEFDRLRRELLAEFQKGLKEGLPAFKRKLEDIGRDAIKTKRAADMNALFLDEKEKKLKLRDDLVQDIKRFPVVERAVADMQMFSDPAFVEGIHSSSFKILRKDRGETVNDIETKASASQQTPETDESTNRNKQEEDKEITESKPKLESSMPTLALNNSSSSISTPSGSNSVAVSPINTSAAKNEPVEQNLSAQGGTKLEDAQSPSLASIPATSNSRPDIPTTPTKVQSNESDIPPSTFDSRSTTESEEQRQKMGAISVDPPQKPDTDSLDVPMHPPKE</sequence>
<feature type="compositionally biased region" description="Basic and acidic residues" evidence="1">
    <location>
        <begin position="258"/>
        <end position="267"/>
    </location>
</feature>
<dbReference type="OrthoDB" id="5579731at2759"/>
<feature type="domain" description="BOD1/SHG1" evidence="2">
    <location>
        <begin position="8"/>
        <end position="62"/>
    </location>
</feature>
<feature type="compositionally biased region" description="Low complexity" evidence="1">
    <location>
        <begin position="172"/>
        <end position="186"/>
    </location>
</feature>
<evidence type="ECO:0000313" key="4">
    <source>
        <dbReference type="Proteomes" id="UP000297245"/>
    </source>
</evidence>
<feature type="compositionally biased region" description="Polar residues" evidence="1">
    <location>
        <begin position="218"/>
        <end position="247"/>
    </location>
</feature>
<evidence type="ECO:0000256" key="1">
    <source>
        <dbReference type="SAM" id="MobiDB-lite"/>
    </source>
</evidence>